<feature type="transmembrane region" description="Helical" evidence="8">
    <location>
        <begin position="662"/>
        <end position="685"/>
    </location>
</feature>
<gene>
    <name evidence="11" type="ORF">Ocin01_06280</name>
</gene>
<keyword evidence="6 8" id="KW-0472">Membrane</keyword>
<dbReference type="PROSITE" id="PS50893">
    <property type="entry name" value="ABC_TRANSPORTER_2"/>
    <property type="match status" value="1"/>
</dbReference>
<dbReference type="PANTHER" id="PTHR43038">
    <property type="entry name" value="ATP-BINDING CASSETTE, SUB-FAMILY H, MEMBER 1"/>
    <property type="match status" value="1"/>
</dbReference>
<dbReference type="PROSITE" id="PS51012">
    <property type="entry name" value="ABC_TM2"/>
    <property type="match status" value="1"/>
</dbReference>
<keyword evidence="4" id="KW-0067">ATP-binding</keyword>
<dbReference type="InterPro" id="IPR017871">
    <property type="entry name" value="ABC_transporter-like_CS"/>
</dbReference>
<feature type="region of interest" description="Disordered" evidence="7">
    <location>
        <begin position="30"/>
        <end position="67"/>
    </location>
</feature>
<name>A0A1D2N590_ORCCI</name>
<accession>A0A1D2N590</accession>
<dbReference type="InterPro" id="IPR003593">
    <property type="entry name" value="AAA+_ATPase"/>
</dbReference>
<dbReference type="InterPro" id="IPR047817">
    <property type="entry name" value="ABC2_TM_bact-type"/>
</dbReference>
<evidence type="ECO:0000259" key="9">
    <source>
        <dbReference type="PROSITE" id="PS50893"/>
    </source>
</evidence>
<feature type="transmembrane region" description="Helical" evidence="8">
    <location>
        <begin position="754"/>
        <end position="775"/>
    </location>
</feature>
<feature type="transmembrane region" description="Helical" evidence="8">
    <location>
        <begin position="394"/>
        <end position="416"/>
    </location>
</feature>
<dbReference type="GO" id="GO:0016020">
    <property type="term" value="C:membrane"/>
    <property type="evidence" value="ECO:0007669"/>
    <property type="project" value="UniProtKB-SubCell"/>
</dbReference>
<dbReference type="STRING" id="48709.A0A1D2N590"/>
<feature type="transmembrane region" description="Helical" evidence="8">
    <location>
        <begin position="590"/>
        <end position="609"/>
    </location>
</feature>
<evidence type="ECO:0000313" key="11">
    <source>
        <dbReference type="EMBL" id="ODN00401.1"/>
    </source>
</evidence>
<keyword evidence="2 8" id="KW-0812">Transmembrane</keyword>
<dbReference type="Gene3D" id="3.40.50.300">
    <property type="entry name" value="P-loop containing nucleotide triphosphate hydrolases"/>
    <property type="match status" value="1"/>
</dbReference>
<reference evidence="11 12" key="1">
    <citation type="journal article" date="2016" name="Genome Biol. Evol.">
        <title>Gene Family Evolution Reflects Adaptation to Soil Environmental Stressors in the Genome of the Collembolan Orchesella cincta.</title>
        <authorList>
            <person name="Faddeeva-Vakhrusheva A."/>
            <person name="Derks M.F."/>
            <person name="Anvar S.Y."/>
            <person name="Agamennone V."/>
            <person name="Suring W."/>
            <person name="Smit S."/>
            <person name="van Straalen N.M."/>
            <person name="Roelofs D."/>
        </authorList>
    </citation>
    <scope>NUCLEOTIDE SEQUENCE [LARGE SCALE GENOMIC DNA]</scope>
    <source>
        <tissue evidence="11">Mixed pool</tissue>
    </source>
</reference>
<dbReference type="InterPro" id="IPR027417">
    <property type="entry name" value="P-loop_NTPase"/>
</dbReference>
<evidence type="ECO:0000256" key="7">
    <source>
        <dbReference type="SAM" id="MobiDB-lite"/>
    </source>
</evidence>
<dbReference type="Proteomes" id="UP000094527">
    <property type="component" value="Unassembled WGS sequence"/>
</dbReference>
<dbReference type="InterPro" id="IPR003439">
    <property type="entry name" value="ABC_transporter-like_ATP-bd"/>
</dbReference>
<dbReference type="OrthoDB" id="10255969at2759"/>
<dbReference type="SMART" id="SM00382">
    <property type="entry name" value="AAA"/>
    <property type="match status" value="1"/>
</dbReference>
<organism evidence="11 12">
    <name type="scientific">Orchesella cincta</name>
    <name type="common">Springtail</name>
    <name type="synonym">Podura cincta</name>
    <dbReference type="NCBI Taxonomy" id="48709"/>
    <lineage>
        <taxon>Eukaryota</taxon>
        <taxon>Metazoa</taxon>
        <taxon>Ecdysozoa</taxon>
        <taxon>Arthropoda</taxon>
        <taxon>Hexapoda</taxon>
        <taxon>Collembola</taxon>
        <taxon>Entomobryomorpha</taxon>
        <taxon>Entomobryoidea</taxon>
        <taxon>Orchesellidae</taxon>
        <taxon>Orchesellinae</taxon>
        <taxon>Orchesella</taxon>
    </lineage>
</organism>
<evidence type="ECO:0000256" key="8">
    <source>
        <dbReference type="SAM" id="Phobius"/>
    </source>
</evidence>
<dbReference type="OMA" id="TEFIIAQ"/>
<protein>
    <submittedName>
        <fullName evidence="11">ABC transporter G family member 23</fullName>
    </submittedName>
</protein>
<evidence type="ECO:0000256" key="6">
    <source>
        <dbReference type="ARBA" id="ARBA00023136"/>
    </source>
</evidence>
<feature type="transmembrane region" description="Helical" evidence="8">
    <location>
        <begin position="697"/>
        <end position="716"/>
    </location>
</feature>
<evidence type="ECO:0000259" key="10">
    <source>
        <dbReference type="PROSITE" id="PS51012"/>
    </source>
</evidence>
<comment type="subcellular location">
    <subcellularLocation>
        <location evidence="1">Membrane</location>
        <topology evidence="1">Multi-pass membrane protein</topology>
    </subcellularLocation>
</comment>
<dbReference type="AlphaFoldDB" id="A0A1D2N590"/>
<keyword evidence="5 8" id="KW-1133">Transmembrane helix</keyword>
<dbReference type="GO" id="GO:0005524">
    <property type="term" value="F:ATP binding"/>
    <property type="evidence" value="ECO:0007669"/>
    <property type="project" value="UniProtKB-KW"/>
</dbReference>
<proteinExistence type="predicted"/>
<dbReference type="PANTHER" id="PTHR43038:SF3">
    <property type="entry name" value="ABC TRANSPORTER G FAMILY MEMBER 20 ISOFORM X1"/>
    <property type="match status" value="1"/>
</dbReference>
<dbReference type="CDD" id="cd03230">
    <property type="entry name" value="ABC_DR_subfamily_A"/>
    <property type="match status" value="1"/>
</dbReference>
<evidence type="ECO:0000256" key="1">
    <source>
        <dbReference type="ARBA" id="ARBA00004141"/>
    </source>
</evidence>
<evidence type="ECO:0000256" key="3">
    <source>
        <dbReference type="ARBA" id="ARBA00022741"/>
    </source>
</evidence>
<dbReference type="GO" id="GO:0016887">
    <property type="term" value="F:ATP hydrolysis activity"/>
    <property type="evidence" value="ECO:0007669"/>
    <property type="project" value="InterPro"/>
</dbReference>
<evidence type="ECO:0000256" key="4">
    <source>
        <dbReference type="ARBA" id="ARBA00022840"/>
    </source>
</evidence>
<dbReference type="EMBL" id="LJIJ01000209">
    <property type="protein sequence ID" value="ODN00401.1"/>
    <property type="molecule type" value="Genomic_DNA"/>
</dbReference>
<evidence type="ECO:0000313" key="12">
    <source>
        <dbReference type="Proteomes" id="UP000094527"/>
    </source>
</evidence>
<keyword evidence="3" id="KW-0547">Nucleotide-binding</keyword>
<keyword evidence="12" id="KW-1185">Reference proteome</keyword>
<dbReference type="PROSITE" id="PS00211">
    <property type="entry name" value="ABC_TRANSPORTER_1"/>
    <property type="match status" value="1"/>
</dbReference>
<dbReference type="SUPFAM" id="SSF52540">
    <property type="entry name" value="P-loop containing nucleoside triphosphate hydrolases"/>
    <property type="match status" value="1"/>
</dbReference>
<sequence>MPGDTPPPENGNENEDPRFVSVCHVNPAFANPEEITAADPDDPIGEGESTRSVSSIEDLENTVPKVNGNGIDLPPVYENRVPNPAVVVVRNAHKSYSSGTPVLSEFNMTVEKGTIYGLLGSSGCGKTTILSCIVGVRRLDSGTIHVFGNRPGEAGSGVPGKNVGYMPQDISLYGDFTIGETLTYFGSLYCMTKSAIETNRDWLVEFLALPEPKRRVGTLSGGQKRRVSIAVAMIHDPQLLILDEPTVGVDPLLRESIWEHLVERVTKNNTTVIITTHYIEEARNSNAIGLMRNGKLLAEKPPDELMREHNATLLEDVVLKLCRKDTDETSDLTDGRKNKLGDLEAHYGRPKAIQENYPTMAQIDAESAGGSLTDAFKRVLTLGHKNAMVLIRNYLLLIFILWVPAAQVLFMCLALGNDPKPMKFGIVNHEFEATGLYTCAELLEVRKNETCSLVGLSCEYLNTLPGDVVHQRFYKTEEEARYAVQRGKIWGFMSFPEEFSSAYYTKIASSALADEETLNGSSIALEMDETSKQISGTLKKQFGDSFKDFTKALLGECGYNERLAELPLQIIDPIYGSDDTDTREFMSCGIMIAILFFFPLITAGIQYIYEKKLGTLERTLVAGVNTWEIMAGFSITTSFILFIQTMLALMIVTVLFQITVVGSFVLCVILGILVGLGGVSMGFLIGSFCKEEVEATMLSIAMFFPVVMLSGIMWPLEGMPIGFQYFSYLLPCQLPSEAMRSIVSRGWDFSHSHVWPGFASIVGWIIFYWILTIFLHKKNLVR</sequence>
<feature type="transmembrane region" description="Helical" evidence="8">
    <location>
        <begin position="630"/>
        <end position="656"/>
    </location>
</feature>
<dbReference type="Pfam" id="PF00005">
    <property type="entry name" value="ABC_tran"/>
    <property type="match status" value="1"/>
</dbReference>
<feature type="domain" description="ABC transporter" evidence="9">
    <location>
        <begin position="87"/>
        <end position="318"/>
    </location>
</feature>
<dbReference type="InterPro" id="IPR013525">
    <property type="entry name" value="ABC2_TM"/>
</dbReference>
<feature type="domain" description="ABC transmembrane type-2" evidence="10">
    <location>
        <begin position="547"/>
        <end position="779"/>
    </location>
</feature>
<comment type="caution">
    <text evidence="11">The sequence shown here is derived from an EMBL/GenBank/DDBJ whole genome shotgun (WGS) entry which is preliminary data.</text>
</comment>
<evidence type="ECO:0000256" key="2">
    <source>
        <dbReference type="ARBA" id="ARBA00022692"/>
    </source>
</evidence>
<dbReference type="GO" id="GO:0140359">
    <property type="term" value="F:ABC-type transporter activity"/>
    <property type="evidence" value="ECO:0007669"/>
    <property type="project" value="InterPro"/>
</dbReference>
<dbReference type="Pfam" id="PF12698">
    <property type="entry name" value="ABC2_membrane_3"/>
    <property type="match status" value="1"/>
</dbReference>
<evidence type="ECO:0000256" key="5">
    <source>
        <dbReference type="ARBA" id="ARBA00022989"/>
    </source>
</evidence>